<name>A0AAD6NKF8_DREDA</name>
<gene>
    <name evidence="2" type="ORF">Dda_3994</name>
</gene>
<reference evidence="2" key="1">
    <citation type="submission" date="2023-01" db="EMBL/GenBank/DDBJ databases">
        <title>The chitinases involved in constricting ring structure development in the nematode-trapping fungus Drechslerella dactyloides.</title>
        <authorList>
            <person name="Wang R."/>
            <person name="Zhang L."/>
            <person name="Tang P."/>
            <person name="Li S."/>
            <person name="Liang L."/>
        </authorList>
    </citation>
    <scope>NUCLEOTIDE SEQUENCE</scope>
    <source>
        <strain evidence="2">YMF1.00031</strain>
    </source>
</reference>
<accession>A0AAD6NKF8</accession>
<proteinExistence type="predicted"/>
<sequence length="61" mass="6756">MDVRTASMHPLERSTWLECEASEAGQEGAKAQLDGPMQDGAWLFERSQDGKAMRSTPMTAR</sequence>
<organism evidence="2 3">
    <name type="scientific">Drechslerella dactyloides</name>
    <name type="common">Nematode-trapping fungus</name>
    <name type="synonym">Arthrobotrys dactyloides</name>
    <dbReference type="NCBI Taxonomy" id="74499"/>
    <lineage>
        <taxon>Eukaryota</taxon>
        <taxon>Fungi</taxon>
        <taxon>Dikarya</taxon>
        <taxon>Ascomycota</taxon>
        <taxon>Pezizomycotina</taxon>
        <taxon>Orbiliomycetes</taxon>
        <taxon>Orbiliales</taxon>
        <taxon>Orbiliaceae</taxon>
        <taxon>Drechslerella</taxon>
    </lineage>
</organism>
<evidence type="ECO:0000256" key="1">
    <source>
        <dbReference type="SAM" id="MobiDB-lite"/>
    </source>
</evidence>
<feature type="region of interest" description="Disordered" evidence="1">
    <location>
        <begin position="21"/>
        <end position="61"/>
    </location>
</feature>
<dbReference type="EMBL" id="JAQGDS010000004">
    <property type="protein sequence ID" value="KAJ6261325.1"/>
    <property type="molecule type" value="Genomic_DNA"/>
</dbReference>
<dbReference type="AlphaFoldDB" id="A0AAD6NKF8"/>
<keyword evidence="3" id="KW-1185">Reference proteome</keyword>
<evidence type="ECO:0000313" key="2">
    <source>
        <dbReference type="EMBL" id="KAJ6261325.1"/>
    </source>
</evidence>
<evidence type="ECO:0000313" key="3">
    <source>
        <dbReference type="Proteomes" id="UP001221413"/>
    </source>
</evidence>
<protein>
    <submittedName>
        <fullName evidence="2">Uncharacterized protein</fullName>
    </submittedName>
</protein>
<comment type="caution">
    <text evidence="2">The sequence shown here is derived from an EMBL/GenBank/DDBJ whole genome shotgun (WGS) entry which is preliminary data.</text>
</comment>
<dbReference type="Proteomes" id="UP001221413">
    <property type="component" value="Unassembled WGS sequence"/>
</dbReference>